<keyword evidence="1" id="KW-0732">Signal</keyword>
<feature type="chain" id="PRO_5035236195" description="DUF6443 domain-containing protein" evidence="1">
    <location>
        <begin position="25"/>
        <end position="1542"/>
    </location>
</feature>
<dbReference type="EMBL" id="BMJC01000001">
    <property type="protein sequence ID" value="GGA92035.1"/>
    <property type="molecule type" value="Genomic_DNA"/>
</dbReference>
<keyword evidence="4" id="KW-1185">Reference proteome</keyword>
<feature type="signal peptide" evidence="1">
    <location>
        <begin position="1"/>
        <end position="24"/>
    </location>
</feature>
<dbReference type="PANTHER" id="PTHR32305:SF15">
    <property type="entry name" value="PROTEIN RHSA-RELATED"/>
    <property type="match status" value="1"/>
</dbReference>
<feature type="domain" description="DUF6443" evidence="2">
    <location>
        <begin position="76"/>
        <end position="211"/>
    </location>
</feature>
<dbReference type="InterPro" id="IPR022385">
    <property type="entry name" value="Rhs_assc_core"/>
</dbReference>
<protein>
    <recommendedName>
        <fullName evidence="2">DUF6443 domain-containing protein</fullName>
    </recommendedName>
</protein>
<dbReference type="InterPro" id="IPR050708">
    <property type="entry name" value="T6SS_VgrG/RHS"/>
</dbReference>
<organism evidence="3 4">
    <name type="scientific">Puia dinghuensis</name>
    <dbReference type="NCBI Taxonomy" id="1792502"/>
    <lineage>
        <taxon>Bacteria</taxon>
        <taxon>Pseudomonadati</taxon>
        <taxon>Bacteroidota</taxon>
        <taxon>Chitinophagia</taxon>
        <taxon>Chitinophagales</taxon>
        <taxon>Chitinophagaceae</taxon>
        <taxon>Puia</taxon>
    </lineage>
</organism>
<accession>A0A8J2XS48</accession>
<dbReference type="Proteomes" id="UP000607559">
    <property type="component" value="Unassembled WGS sequence"/>
</dbReference>
<proteinExistence type="predicted"/>
<reference evidence="3" key="1">
    <citation type="journal article" date="2014" name="Int. J. Syst. Evol. Microbiol.">
        <title>Complete genome sequence of Corynebacterium casei LMG S-19264T (=DSM 44701T), isolated from a smear-ripened cheese.</title>
        <authorList>
            <consortium name="US DOE Joint Genome Institute (JGI-PGF)"/>
            <person name="Walter F."/>
            <person name="Albersmeier A."/>
            <person name="Kalinowski J."/>
            <person name="Ruckert C."/>
        </authorList>
    </citation>
    <scope>NUCLEOTIDE SEQUENCE</scope>
    <source>
        <strain evidence="3">CGMCC 1.15448</strain>
    </source>
</reference>
<sequence>MRYKVMKKGLAFGIALLLATAGLAQPANKPSSQTQVLGPRDSAASTPAGYIVNGQSPLVNYVRERDGLGRITDTVSFSTAGYTDVKETMHFFDGLGRPLQTVSRQQSPGSSPVDIVTPVVYDAFGREVYKYLPYAATAGNTTNGGLKQDPFTDQQNFYQNNYPNEQPAYSGEKVYYGQTVYEASPLNRVLQTMAPGNSWAGNGVGVSMQYLVNSAADSVESWNIRTDTLTYVNNDITTNIPTGGGYYSAGQLYKTVTIDEQQHAVVEYKDKDGLVILKKVQVGTIASDFSGYSGWLSTYYVYDNLNQLRFVLSPKATRIIYNNGWSVSADTTTISELCFRYEYDGRQRMIAKKVPGAGWVYMVYDARDRLVYSQDANMRGRNNWMTTLYDVLNRPAATGMITYSGTRSQLQAYVTANTGSSTTSGVTVSGTSTNSIPQLLDLADSTENGDHQALNTVTLDNGFETPDVVDFTAEIVPSGSNNGIPFTDSLIVVDNPLPPGSNFIALTMSFYDDYHNTPDKQYATTYNSLLDAGTNPHPESLPAKADEQAVQTIGLITGSKVRVLEDPSDLTKGAWLSTATFYDDRARPVQVQSDNYKGGQDTVTSLYNFAGQVITTYLAHANPQAIANSNTRLKTNMNYDPGGRLLQVYKTINDADSTRRLLAQHTYDQLGQLKQKQLGQTTSGAFLETQDYSYNIRGWLKGINRDYANKDNSPAANNRWFGMDLSYDWGFATNQLNGNIAGNKWRSKGDGQQRAYGFGYDPANRLLFADFNQYGSNWDKSAGVDFSSTMGDGVNAGTAYDENGNILGMKQMAWQLGGSQPIDRLAYTYMTNTNKLQNVIDTANNPQTTLGDFRTSSLSPYSSGKTASAVDYTYDPNGNLTRDLNKDIGSQTADGIIYNHLNLPWRITVRSASGTKGTITYIYDAAGNKLKKTTLDSAGGLQTVTTYIGAFQYQGKQSLSSGTTPADTLQFFGQEEGRVRVTTDTTGGQNTTGFKYDYFLKDHLGNTRMVLTDEQEVDRYPAATMEVGDSSLENLYYTNLDVYRTPLPPGYPTDTTTNPNNYVAGLSSADGSQKIGPGIVLKVMAGDQFSIRASSWYRLNGTTPSSPVSPLNDIVSALISGIGALPGSGHPSPSALQTNSATLSSNVTQFLNDTTGTAIAQNRPHAFINWVLFDNQFNFVAASSGYDQVGADQELHKHILTNLPVTSSGYLYIYTSNSTPNVEVFFDNLQVTQTRGPLLEEDHFYPFGLTMAGISDKAIKSQYAVNKYRYNGKELQNQEFTDGSGLQEYDYSARMYDPQIGRWGRPDPLSDQSSSSSCYIYVNNNPIRYIDPDGMSTNSVDLDSTGKVTKINADGDPGVYLNADNIRILVGYMNPNTKYAIGGGYEYYDKKDYYEKYKIGHWLGMTLVNPNDPNPDQNNGPAAAKDAMGQVFIATFTDGLGELFEGGSVTAKGVSVIGPRATYREFARQIGARFLNVTDEAWTWAKNEKFLAGIVKRGDDVVFAGKFNPDLLDKSSVLAQEIKYLVERGYQWTADYSKLVLK</sequence>
<gene>
    <name evidence="3" type="ORF">GCM10011511_14280</name>
</gene>
<evidence type="ECO:0000256" key="1">
    <source>
        <dbReference type="SAM" id="SignalP"/>
    </source>
</evidence>
<dbReference type="Gene3D" id="2.180.10.10">
    <property type="entry name" value="RHS repeat-associated core"/>
    <property type="match status" value="3"/>
</dbReference>
<dbReference type="PANTHER" id="PTHR32305">
    <property type="match status" value="1"/>
</dbReference>
<dbReference type="Pfam" id="PF20041">
    <property type="entry name" value="DUF6443"/>
    <property type="match status" value="1"/>
</dbReference>
<evidence type="ECO:0000259" key="2">
    <source>
        <dbReference type="Pfam" id="PF20041"/>
    </source>
</evidence>
<dbReference type="InterPro" id="IPR045619">
    <property type="entry name" value="DUF6443"/>
</dbReference>
<dbReference type="RefSeq" id="WP_229688807.1">
    <property type="nucleotide sequence ID" value="NZ_BMJC01000001.1"/>
</dbReference>
<name>A0A8J2XS48_9BACT</name>
<reference evidence="3" key="2">
    <citation type="submission" date="2020-09" db="EMBL/GenBank/DDBJ databases">
        <authorList>
            <person name="Sun Q."/>
            <person name="Zhou Y."/>
        </authorList>
    </citation>
    <scope>NUCLEOTIDE SEQUENCE</scope>
    <source>
        <strain evidence="3">CGMCC 1.15448</strain>
    </source>
</reference>
<dbReference type="NCBIfam" id="TIGR03696">
    <property type="entry name" value="Rhs_assc_core"/>
    <property type="match status" value="1"/>
</dbReference>
<evidence type="ECO:0000313" key="4">
    <source>
        <dbReference type="Proteomes" id="UP000607559"/>
    </source>
</evidence>
<evidence type="ECO:0000313" key="3">
    <source>
        <dbReference type="EMBL" id="GGA92035.1"/>
    </source>
</evidence>
<comment type="caution">
    <text evidence="3">The sequence shown here is derived from an EMBL/GenBank/DDBJ whole genome shotgun (WGS) entry which is preliminary data.</text>
</comment>